<keyword evidence="2" id="KW-1133">Transmembrane helix</keyword>
<dbReference type="AlphaFoldDB" id="A0A9W7B7Q6"/>
<feature type="region of interest" description="Disordered" evidence="1">
    <location>
        <begin position="137"/>
        <end position="173"/>
    </location>
</feature>
<feature type="compositionally biased region" description="Gly residues" evidence="1">
    <location>
        <begin position="140"/>
        <end position="155"/>
    </location>
</feature>
<feature type="compositionally biased region" description="Basic residues" evidence="1">
    <location>
        <begin position="159"/>
        <end position="171"/>
    </location>
</feature>
<reference evidence="4" key="1">
    <citation type="journal article" date="2023" name="Commun. Biol.">
        <title>Genome analysis of Parmales, the sister group of diatoms, reveals the evolutionary specialization of diatoms from phago-mixotrophs to photoautotrophs.</title>
        <authorList>
            <person name="Ban H."/>
            <person name="Sato S."/>
            <person name="Yoshikawa S."/>
            <person name="Yamada K."/>
            <person name="Nakamura Y."/>
            <person name="Ichinomiya M."/>
            <person name="Sato N."/>
            <person name="Blanc-Mathieu R."/>
            <person name="Endo H."/>
            <person name="Kuwata A."/>
            <person name="Ogata H."/>
        </authorList>
    </citation>
    <scope>NUCLEOTIDE SEQUENCE [LARGE SCALE GENOMIC DNA]</scope>
    <source>
        <strain evidence="4">NIES 3699</strain>
    </source>
</reference>
<dbReference type="EMBL" id="BRXX01000016">
    <property type="protein sequence ID" value="GMH82642.1"/>
    <property type="molecule type" value="Genomic_DNA"/>
</dbReference>
<organism evidence="3 4">
    <name type="scientific">Triparma verrucosa</name>
    <dbReference type="NCBI Taxonomy" id="1606542"/>
    <lineage>
        <taxon>Eukaryota</taxon>
        <taxon>Sar</taxon>
        <taxon>Stramenopiles</taxon>
        <taxon>Ochrophyta</taxon>
        <taxon>Bolidophyceae</taxon>
        <taxon>Parmales</taxon>
        <taxon>Triparmaceae</taxon>
        <taxon>Triparma</taxon>
    </lineage>
</organism>
<feature type="transmembrane region" description="Helical" evidence="2">
    <location>
        <begin position="98"/>
        <end position="118"/>
    </location>
</feature>
<keyword evidence="4" id="KW-1185">Reference proteome</keyword>
<proteinExistence type="predicted"/>
<keyword evidence="2" id="KW-0812">Transmembrane</keyword>
<evidence type="ECO:0000313" key="4">
    <source>
        <dbReference type="Proteomes" id="UP001165160"/>
    </source>
</evidence>
<sequence>MRRIYVVLAAALHYAEGFQLLSPSRRTFVVPELRSIPPEAFDVVADAEANSPAGKSRNIRVAGYGTAAAVSSCIGLVQAAGVGGAEVPDWVDYLPASGYLGCFFDTIATAFFATFITLEFQTRDKNREDIYEELMRRKGGGSVGGGGGSGGGSEGGLNTKKKKKKKKNKKQRGLDEIASLEAEKVKEEKVEEKVEAQLEEKITTAEQPNSKKSILDKAKDFYKEADSMAYQNALLLNKKLEDEGVLEKITDETGLKVVKKKNAGVDGDDDDNDL</sequence>
<evidence type="ECO:0000313" key="3">
    <source>
        <dbReference type="EMBL" id="GMH82642.1"/>
    </source>
</evidence>
<keyword evidence="2" id="KW-0472">Membrane</keyword>
<evidence type="ECO:0000256" key="1">
    <source>
        <dbReference type="SAM" id="MobiDB-lite"/>
    </source>
</evidence>
<protein>
    <submittedName>
        <fullName evidence="3">Uncharacterized protein</fullName>
    </submittedName>
</protein>
<name>A0A9W7B7Q6_9STRA</name>
<dbReference type="Proteomes" id="UP001165160">
    <property type="component" value="Unassembled WGS sequence"/>
</dbReference>
<evidence type="ECO:0000256" key="2">
    <source>
        <dbReference type="SAM" id="Phobius"/>
    </source>
</evidence>
<comment type="caution">
    <text evidence="3">The sequence shown here is derived from an EMBL/GenBank/DDBJ whole genome shotgun (WGS) entry which is preliminary data.</text>
</comment>
<gene>
    <name evidence="3" type="ORF">TrVE_jg5102</name>
</gene>
<accession>A0A9W7B7Q6</accession>